<evidence type="ECO:0000313" key="1">
    <source>
        <dbReference type="EMBL" id="KDS51566.1"/>
    </source>
</evidence>
<gene>
    <name evidence="1" type="ORF">M094_0401</name>
</gene>
<dbReference type="PATRIC" id="fig|1339349.3.peg.1657"/>
<dbReference type="Gene3D" id="3.60.15.10">
    <property type="entry name" value="Ribonuclease Z/Hydroxyacylglutathione hydrolase-like"/>
    <property type="match status" value="1"/>
</dbReference>
<dbReference type="PANTHER" id="PTHR30619">
    <property type="entry name" value="DNA INTERNALIZATION/COMPETENCE PROTEIN COMEC/REC2"/>
    <property type="match status" value="1"/>
</dbReference>
<comment type="caution">
    <text evidence="1">The sequence shown here is derived from an EMBL/GenBank/DDBJ whole genome shotgun (WGS) entry which is preliminary data.</text>
</comment>
<dbReference type="RefSeq" id="WP_035449433.1">
    <property type="nucleotide sequence ID" value="NZ_JNHN01000168.1"/>
</dbReference>
<dbReference type="Proteomes" id="UP000028013">
    <property type="component" value="Unassembled WGS sequence"/>
</dbReference>
<dbReference type="InterPro" id="IPR036866">
    <property type="entry name" value="RibonucZ/Hydroxyglut_hydro"/>
</dbReference>
<reference evidence="1 2" key="1">
    <citation type="submission" date="2014-04" db="EMBL/GenBank/DDBJ databases">
        <authorList>
            <person name="Sears C."/>
            <person name="Carroll K."/>
            <person name="Sack B.R."/>
            <person name="Qadri F."/>
            <person name="Myers L.L."/>
            <person name="Chung G.-T."/>
            <person name="Escheverria P."/>
            <person name="Fraser C.M."/>
            <person name="Sadzewicz L."/>
            <person name="Shefchek K.A."/>
            <person name="Tallon L."/>
            <person name="Das S.P."/>
            <person name="Daugherty S."/>
            <person name="Mongodin E.F."/>
        </authorList>
    </citation>
    <scope>NUCLEOTIDE SEQUENCE [LARGE SCALE GENOMIC DNA]</scope>
    <source>
        <strain evidence="1 2">3978 T3 ii</strain>
    </source>
</reference>
<name>A0A078S1M8_BACUN</name>
<dbReference type="EMBL" id="JNHN01000168">
    <property type="protein sequence ID" value="KDS51566.1"/>
    <property type="molecule type" value="Genomic_DNA"/>
</dbReference>
<organism evidence="1 2">
    <name type="scientific">Bacteroides uniformis str. 3978 T3 ii</name>
    <dbReference type="NCBI Taxonomy" id="1339349"/>
    <lineage>
        <taxon>Bacteria</taxon>
        <taxon>Pseudomonadati</taxon>
        <taxon>Bacteroidota</taxon>
        <taxon>Bacteroidia</taxon>
        <taxon>Bacteroidales</taxon>
        <taxon>Bacteroidaceae</taxon>
        <taxon>Bacteroides</taxon>
    </lineage>
</organism>
<proteinExistence type="predicted"/>
<accession>A0A078S1M8</accession>
<protein>
    <submittedName>
        <fullName evidence="1">Uncharacterized protein</fullName>
    </submittedName>
</protein>
<dbReference type="AlphaFoldDB" id="A0A078S1M8"/>
<dbReference type="InterPro" id="IPR052159">
    <property type="entry name" value="Competence_DNA_uptake"/>
</dbReference>
<sequence length="409" mass="47373">MIRHTHFSISGNTIECIVYLECLKKVGNNVFDVYIDFRQIKDLNHFVQSNPNNQIFNKIGPTYIELLSLKTNKRLLTGCYYKLNIDLLNRFDFVENTESLFIKRSYNLNNMQYPGVDTEEILQKHTVLDPQELFRNKINGQFTIEELHNYNLKLCVRDVGQANWNELIDNNIVKYVYDIGAELHSKIDDVKKLFYERVDDYKRDKPILVLSHWDIDHIQCMLYVDIQTIRDCFSKCICIDMMKTITSLKIYNNILKALGKDNVYCIRPADRTNGITMHLWNRIGNIAFYKGEKSRNINYAGLCMFVSGKIKSANFTGDIKLIQAKYVYDQEKEFNSNTIDGHILVAPHHGGDYGKKARSYSQPTTDVVISVGAGNSYGHPEKYMLSYLQELCSNNINRTDKNGDVVKSI</sequence>
<evidence type="ECO:0000313" key="2">
    <source>
        <dbReference type="Proteomes" id="UP000028013"/>
    </source>
</evidence>
<dbReference type="PANTHER" id="PTHR30619:SF1">
    <property type="entry name" value="RECOMBINATION PROTEIN 2"/>
    <property type="match status" value="1"/>
</dbReference>